<organism evidence="1 2">
    <name type="scientific">Eumeta variegata</name>
    <name type="common">Bagworm moth</name>
    <name type="synonym">Eumeta japonica</name>
    <dbReference type="NCBI Taxonomy" id="151549"/>
    <lineage>
        <taxon>Eukaryota</taxon>
        <taxon>Metazoa</taxon>
        <taxon>Ecdysozoa</taxon>
        <taxon>Arthropoda</taxon>
        <taxon>Hexapoda</taxon>
        <taxon>Insecta</taxon>
        <taxon>Pterygota</taxon>
        <taxon>Neoptera</taxon>
        <taxon>Endopterygota</taxon>
        <taxon>Lepidoptera</taxon>
        <taxon>Glossata</taxon>
        <taxon>Ditrysia</taxon>
        <taxon>Tineoidea</taxon>
        <taxon>Psychidae</taxon>
        <taxon>Oiketicinae</taxon>
        <taxon>Eumeta</taxon>
    </lineage>
</organism>
<name>A0A4C1V4S0_EUMVA</name>
<gene>
    <name evidence="1" type="ORF">EVAR_82842_1</name>
</gene>
<evidence type="ECO:0000313" key="1">
    <source>
        <dbReference type="EMBL" id="GBP33004.1"/>
    </source>
</evidence>
<dbReference type="AlphaFoldDB" id="A0A4C1V4S0"/>
<protein>
    <submittedName>
        <fullName evidence="1">Uncharacterized protein</fullName>
    </submittedName>
</protein>
<accession>A0A4C1V4S0</accession>
<comment type="caution">
    <text evidence="1">The sequence shown here is derived from an EMBL/GenBank/DDBJ whole genome shotgun (WGS) entry which is preliminary data.</text>
</comment>
<evidence type="ECO:0000313" key="2">
    <source>
        <dbReference type="Proteomes" id="UP000299102"/>
    </source>
</evidence>
<proteinExistence type="predicted"/>
<dbReference type="EMBL" id="BGZK01000268">
    <property type="protein sequence ID" value="GBP33004.1"/>
    <property type="molecule type" value="Genomic_DNA"/>
</dbReference>
<sequence>MLRSNCSSSTVTRIKEDLLRSPYTAANLYLLKGAIFVKIRRKNIREANEQESHQGVGGRRRPWTFATLDESPVRGSRGESFRINMPLIASVSTNVPCVIELPSVNSWDGLTVVPRQRSLNLRYEMPLVLARWRPSYVTSHKLLLNTLKPWAHKAKIFRRDLG</sequence>
<keyword evidence="2" id="KW-1185">Reference proteome</keyword>
<dbReference type="Proteomes" id="UP000299102">
    <property type="component" value="Unassembled WGS sequence"/>
</dbReference>
<reference evidence="1 2" key="1">
    <citation type="journal article" date="2019" name="Commun. Biol.">
        <title>The bagworm genome reveals a unique fibroin gene that provides high tensile strength.</title>
        <authorList>
            <person name="Kono N."/>
            <person name="Nakamura H."/>
            <person name="Ohtoshi R."/>
            <person name="Tomita M."/>
            <person name="Numata K."/>
            <person name="Arakawa K."/>
        </authorList>
    </citation>
    <scope>NUCLEOTIDE SEQUENCE [LARGE SCALE GENOMIC DNA]</scope>
</reference>